<gene>
    <name evidence="2" type="ORF">OD750_000185</name>
</gene>
<evidence type="ECO:0000259" key="1">
    <source>
        <dbReference type="Pfam" id="PF06114"/>
    </source>
</evidence>
<evidence type="ECO:0000313" key="3">
    <source>
        <dbReference type="Proteomes" id="UP001139971"/>
    </source>
</evidence>
<dbReference type="EMBL" id="JAOVZO020000001">
    <property type="protein sequence ID" value="MDC8010957.1"/>
    <property type="molecule type" value="Genomic_DNA"/>
</dbReference>
<evidence type="ECO:0000313" key="2">
    <source>
        <dbReference type="EMBL" id="MDC8010957.1"/>
    </source>
</evidence>
<keyword evidence="3" id="KW-1185">Reference proteome</keyword>
<feature type="domain" description="IrrE N-terminal-like" evidence="1">
    <location>
        <begin position="287"/>
        <end position="361"/>
    </location>
</feature>
<dbReference type="InterPro" id="IPR039060">
    <property type="entry name" value="Antitox_HigA"/>
</dbReference>
<accession>A0A9X3YFM4</accession>
<reference evidence="2" key="1">
    <citation type="submission" date="2023-02" db="EMBL/GenBank/DDBJ databases">
        <title>Tahibacter soli sp. nov. isolated from soil.</title>
        <authorList>
            <person name="Baek J.H."/>
            <person name="Lee J.K."/>
            <person name="Choi D.G."/>
            <person name="Jeon C.O."/>
        </authorList>
    </citation>
    <scope>NUCLEOTIDE SEQUENCE</scope>
    <source>
        <strain evidence="2">BL</strain>
    </source>
</reference>
<dbReference type="GO" id="GO:0001046">
    <property type="term" value="F:core promoter sequence-specific DNA binding"/>
    <property type="evidence" value="ECO:0007669"/>
    <property type="project" value="TreeGrafter"/>
</dbReference>
<comment type="caution">
    <text evidence="2">The sequence shown here is derived from an EMBL/GenBank/DDBJ whole genome shotgun (WGS) entry which is preliminary data.</text>
</comment>
<organism evidence="2 3">
    <name type="scientific">Tahibacter soli</name>
    <dbReference type="NCBI Taxonomy" id="2983605"/>
    <lineage>
        <taxon>Bacteria</taxon>
        <taxon>Pseudomonadati</taxon>
        <taxon>Pseudomonadota</taxon>
        <taxon>Gammaproteobacteria</taxon>
        <taxon>Lysobacterales</taxon>
        <taxon>Rhodanobacteraceae</taxon>
        <taxon>Tahibacter</taxon>
    </lineage>
</organism>
<dbReference type="Proteomes" id="UP001139971">
    <property type="component" value="Unassembled WGS sequence"/>
</dbReference>
<dbReference type="Pfam" id="PF06114">
    <property type="entry name" value="Peptidase_M78"/>
    <property type="match status" value="1"/>
</dbReference>
<proteinExistence type="predicted"/>
<dbReference type="PANTHER" id="PTHR40455">
    <property type="entry name" value="ANTITOXIN HIGA"/>
    <property type="match status" value="1"/>
</dbReference>
<dbReference type="GO" id="GO:0006355">
    <property type="term" value="P:regulation of DNA-templated transcription"/>
    <property type="evidence" value="ECO:0007669"/>
    <property type="project" value="InterPro"/>
</dbReference>
<dbReference type="PANTHER" id="PTHR40455:SF1">
    <property type="entry name" value="ANTITOXIN HIGA"/>
    <property type="match status" value="1"/>
</dbReference>
<name>A0A9X3YFM4_9GAMM</name>
<dbReference type="InterPro" id="IPR010359">
    <property type="entry name" value="IrrE_HExxH"/>
</dbReference>
<protein>
    <submittedName>
        <fullName evidence="2">ImmA/IrrE family metallo-endopeptidase</fullName>
    </submittedName>
</protein>
<dbReference type="RefSeq" id="WP_263544845.1">
    <property type="nucleotide sequence ID" value="NZ_JAOVZO020000001.1"/>
</dbReference>
<sequence>MLGRHTSTLPLKVLKTNEQYEGALNELESLIVLDPSPESPEVDRLELLTVLVREYESRTFKFEPTDPVDAIEYRMSEQRLRQKDLAPYLGGKNRASEILARKRSLTLDMIRALHEALHIPLQSLVAPMRERTSADEKTEADDQFEWNEFPVSEMRRRGWFEGIASADQDNPQTLVRKFLEQVGEKSNLHPALFRRTFRGPGSTGASRYSLIAWTSRLLIRAKTLERTYPAFDRTALSASALRNLAELSTKDNGPWLAQGFLKDLGIVLLVEPGLPGTLVDGAALLSKAGHPVIGLTLRFDRVDSFWFTLFHELAHVEHHLSESEEAFIDRTDDEDGHDPVESEADLIARDTLIPRAYWRASSVSSNPTKTGILAFAKNLNIHPAIVAGRVRFESKRYDRFGELLGQGRVRTLFPEAAKGKFS</sequence>
<dbReference type="AlphaFoldDB" id="A0A9X3YFM4"/>